<dbReference type="PANTHER" id="PTHR12526">
    <property type="entry name" value="GLYCOSYLTRANSFERASE"/>
    <property type="match status" value="1"/>
</dbReference>
<dbReference type="Proteomes" id="UP000256388">
    <property type="component" value="Unassembled WGS sequence"/>
</dbReference>
<proteinExistence type="predicted"/>
<dbReference type="OrthoDB" id="9787293at2"/>
<keyword evidence="2" id="KW-1185">Reference proteome</keyword>
<gene>
    <name evidence="1" type="ORF">DFR64_0412</name>
</gene>
<evidence type="ECO:0000313" key="2">
    <source>
        <dbReference type="Proteomes" id="UP000256388"/>
    </source>
</evidence>
<evidence type="ECO:0000313" key="1">
    <source>
        <dbReference type="EMBL" id="REG10553.1"/>
    </source>
</evidence>
<dbReference type="Gene3D" id="3.40.50.2000">
    <property type="entry name" value="Glycogen Phosphorylase B"/>
    <property type="match status" value="2"/>
</dbReference>
<sequence length="378" mass="43455">MPKIAIISKTVPLYRRDFYNGLRRVLSENNIELLLLYGQPSRRDALKNDTIELEWAVKVPSKIWEFGHTELYWQPVLSYLKDVDLVIVEQASKLLINYVLLLQYWLKIRKLVFWGHGKNFQKNSANRLGEWIKRRVSTRVHWWFAYNDMSALVVREMGFPPERITSVQNAIDTRALTHTLQNLTPKEIKKTRTDLSLFSLNVGIYAGGLYPEKRLSFLLESLHLIRRQIPDFEMIFIGGGVDAPMVEQADAQYPWIHYVGPKFDREKVPYFAISKLFLMPGLVGLGILDTFALETPLVTTQIPLHSPEISYLESGVNGLMVDTASNPQVYADGVIRLLLNEDERQKLVDGCVSVRNVYTVELMVSRFAQGIIKALETQ</sequence>
<dbReference type="SUPFAM" id="SSF53756">
    <property type="entry name" value="UDP-Glycosyltransferase/glycogen phosphorylase"/>
    <property type="match status" value="1"/>
</dbReference>
<dbReference type="Pfam" id="PF13692">
    <property type="entry name" value="Glyco_trans_1_4"/>
    <property type="match status" value="1"/>
</dbReference>
<dbReference type="RefSeq" id="WP_116223724.1">
    <property type="nucleotide sequence ID" value="NZ_AP018437.1"/>
</dbReference>
<organism evidence="1 2">
    <name type="scientific">Pelolinea submarina</name>
    <dbReference type="NCBI Taxonomy" id="913107"/>
    <lineage>
        <taxon>Bacteria</taxon>
        <taxon>Bacillati</taxon>
        <taxon>Chloroflexota</taxon>
        <taxon>Anaerolineae</taxon>
        <taxon>Anaerolineales</taxon>
        <taxon>Anaerolineaceae</taxon>
        <taxon>Pelolinea</taxon>
    </lineage>
</organism>
<dbReference type="EMBL" id="QUMS01000001">
    <property type="protein sequence ID" value="REG10553.1"/>
    <property type="molecule type" value="Genomic_DNA"/>
</dbReference>
<comment type="caution">
    <text evidence="1">The sequence shown here is derived from an EMBL/GenBank/DDBJ whole genome shotgun (WGS) entry which is preliminary data.</text>
</comment>
<accession>A0A347ZU83</accession>
<dbReference type="AlphaFoldDB" id="A0A347ZU83"/>
<dbReference type="GO" id="GO:0016740">
    <property type="term" value="F:transferase activity"/>
    <property type="evidence" value="ECO:0007669"/>
    <property type="project" value="UniProtKB-KW"/>
</dbReference>
<dbReference type="CDD" id="cd03801">
    <property type="entry name" value="GT4_PimA-like"/>
    <property type="match status" value="1"/>
</dbReference>
<name>A0A347ZU83_9CHLR</name>
<keyword evidence="1" id="KW-0808">Transferase</keyword>
<reference evidence="1 2" key="1">
    <citation type="submission" date="2018-08" db="EMBL/GenBank/DDBJ databases">
        <title>Genomic Encyclopedia of Type Strains, Phase IV (KMG-IV): sequencing the most valuable type-strain genomes for metagenomic binning, comparative biology and taxonomic classification.</title>
        <authorList>
            <person name="Goeker M."/>
        </authorList>
    </citation>
    <scope>NUCLEOTIDE SEQUENCE [LARGE SCALE GENOMIC DNA]</scope>
    <source>
        <strain evidence="1 2">DSM 23923</strain>
    </source>
</reference>
<protein>
    <submittedName>
        <fullName evidence="1">Glycosyltransferase involved in cell wall biosynthesis</fullName>
    </submittedName>
</protein>